<feature type="region of interest" description="Disordered" evidence="10">
    <location>
        <begin position="37"/>
        <end position="67"/>
    </location>
</feature>
<feature type="region of interest" description="Disordered" evidence="10">
    <location>
        <begin position="120"/>
        <end position="139"/>
    </location>
</feature>
<dbReference type="GO" id="GO:0042802">
    <property type="term" value="F:identical protein binding"/>
    <property type="evidence" value="ECO:0007669"/>
    <property type="project" value="TreeGrafter"/>
</dbReference>
<dbReference type="InterPro" id="IPR004468">
    <property type="entry name" value="CTP_synthase"/>
</dbReference>
<gene>
    <name evidence="13" type="primary">URA7</name>
    <name evidence="13" type="ORF">CspeluHIS016_0502410</name>
</gene>
<dbReference type="NCBIfam" id="NF003792">
    <property type="entry name" value="PRK05380.1"/>
    <property type="match status" value="1"/>
</dbReference>
<dbReference type="GO" id="GO:0097268">
    <property type="term" value="C:cytoophidium"/>
    <property type="evidence" value="ECO:0007669"/>
    <property type="project" value="UniProtKB-ARBA"/>
</dbReference>
<evidence type="ECO:0000256" key="6">
    <source>
        <dbReference type="ARBA" id="ARBA00022962"/>
    </source>
</evidence>
<feature type="domain" description="Glutamine amidotransferase" evidence="11">
    <location>
        <begin position="1365"/>
        <end position="1601"/>
    </location>
</feature>
<feature type="compositionally biased region" description="Polar residues" evidence="10">
    <location>
        <begin position="555"/>
        <end position="564"/>
    </location>
</feature>
<name>A0AAD3YDR5_9TREE</name>
<comment type="catalytic activity">
    <reaction evidence="8 9">
        <text>UTP + L-glutamine + ATP + H2O = CTP + L-glutamate + ADP + phosphate + 2 H(+)</text>
        <dbReference type="Rhea" id="RHEA:26426"/>
        <dbReference type="ChEBI" id="CHEBI:15377"/>
        <dbReference type="ChEBI" id="CHEBI:15378"/>
        <dbReference type="ChEBI" id="CHEBI:29985"/>
        <dbReference type="ChEBI" id="CHEBI:30616"/>
        <dbReference type="ChEBI" id="CHEBI:37563"/>
        <dbReference type="ChEBI" id="CHEBI:43474"/>
        <dbReference type="ChEBI" id="CHEBI:46398"/>
        <dbReference type="ChEBI" id="CHEBI:58359"/>
        <dbReference type="ChEBI" id="CHEBI:456216"/>
        <dbReference type="EC" id="6.3.4.2"/>
    </reaction>
</comment>
<dbReference type="GO" id="GO:0005737">
    <property type="term" value="C:cytoplasm"/>
    <property type="evidence" value="ECO:0007669"/>
    <property type="project" value="TreeGrafter"/>
</dbReference>
<dbReference type="InterPro" id="IPR033828">
    <property type="entry name" value="GATase1_CTP_Synthase"/>
</dbReference>
<feature type="region of interest" description="Disordered" evidence="10">
    <location>
        <begin position="309"/>
        <end position="330"/>
    </location>
</feature>
<feature type="region of interest" description="Disordered" evidence="10">
    <location>
        <begin position="510"/>
        <end position="565"/>
    </location>
</feature>
<feature type="domain" description="CTP synthase N-terminal" evidence="12">
    <location>
        <begin position="1051"/>
        <end position="1319"/>
    </location>
</feature>
<reference evidence="13" key="1">
    <citation type="journal article" date="2023" name="BMC Genomics">
        <title>Chromosome-level genome assemblies of Cutaneotrichosporon spp. (Trichosporonales, Basidiomycota) reveal imbalanced evolution between nucleotide sequences and chromosome synteny.</title>
        <authorList>
            <person name="Kobayashi Y."/>
            <person name="Kayamori A."/>
            <person name="Aoki K."/>
            <person name="Shiwa Y."/>
            <person name="Matsutani M."/>
            <person name="Fujita N."/>
            <person name="Sugita T."/>
            <person name="Iwasaki W."/>
            <person name="Tanaka N."/>
            <person name="Takashima M."/>
        </authorList>
    </citation>
    <scope>NUCLEOTIDE SEQUENCE</scope>
    <source>
        <strain evidence="13">HIS016</strain>
    </source>
</reference>
<evidence type="ECO:0000256" key="4">
    <source>
        <dbReference type="ARBA" id="ARBA00022741"/>
    </source>
</evidence>
<feature type="region of interest" description="Disordered" evidence="10">
    <location>
        <begin position="422"/>
        <end position="453"/>
    </location>
</feature>
<feature type="compositionally biased region" description="Polar residues" evidence="10">
    <location>
        <begin position="535"/>
        <end position="546"/>
    </location>
</feature>
<dbReference type="InterPro" id="IPR017456">
    <property type="entry name" value="CTP_synthase_N"/>
</dbReference>
<organism evidence="13 14">
    <name type="scientific">Cutaneotrichosporon spelunceum</name>
    <dbReference type="NCBI Taxonomy" id="1672016"/>
    <lineage>
        <taxon>Eukaryota</taxon>
        <taxon>Fungi</taxon>
        <taxon>Dikarya</taxon>
        <taxon>Basidiomycota</taxon>
        <taxon>Agaricomycotina</taxon>
        <taxon>Tremellomycetes</taxon>
        <taxon>Trichosporonales</taxon>
        <taxon>Trichosporonaceae</taxon>
        <taxon>Cutaneotrichosporon</taxon>
    </lineage>
</organism>
<comment type="caution">
    <text evidence="13">The sequence shown here is derived from an EMBL/GenBank/DDBJ whole genome shotgun (WGS) entry which is preliminary data.</text>
</comment>
<protein>
    <recommendedName>
        <fullName evidence="9">CTP synthase</fullName>
        <ecNumber evidence="9">6.3.4.2</ecNumber>
    </recommendedName>
    <alternativeName>
        <fullName evidence="9">UTP--ammonia ligase</fullName>
    </alternativeName>
</protein>
<dbReference type="InterPro" id="IPR029062">
    <property type="entry name" value="Class_I_gatase-like"/>
</dbReference>
<evidence type="ECO:0000313" key="13">
    <source>
        <dbReference type="EMBL" id="GMK58209.1"/>
    </source>
</evidence>
<feature type="compositionally biased region" description="Acidic residues" evidence="10">
    <location>
        <begin position="55"/>
        <end position="67"/>
    </location>
</feature>
<dbReference type="Gene3D" id="3.40.50.300">
    <property type="entry name" value="P-loop containing nucleotide triphosphate hydrolases"/>
    <property type="match status" value="1"/>
</dbReference>
<evidence type="ECO:0000259" key="11">
    <source>
        <dbReference type="Pfam" id="PF00117"/>
    </source>
</evidence>
<dbReference type="Proteomes" id="UP001222932">
    <property type="component" value="Unassembled WGS sequence"/>
</dbReference>
<dbReference type="InterPro" id="IPR017926">
    <property type="entry name" value="GATASE"/>
</dbReference>
<comment type="function">
    <text evidence="9">Catalyzes the ATP-dependent amination of UTP to CTP with either L-glutamine or ammonia as the source of nitrogen.</text>
</comment>
<evidence type="ECO:0000256" key="3">
    <source>
        <dbReference type="ARBA" id="ARBA00022598"/>
    </source>
</evidence>
<evidence type="ECO:0000313" key="14">
    <source>
        <dbReference type="Proteomes" id="UP001222932"/>
    </source>
</evidence>
<dbReference type="EC" id="6.3.4.2" evidence="9"/>
<keyword evidence="5 9" id="KW-0067">ATP-binding</keyword>
<keyword evidence="7 9" id="KW-0665">Pyrimidine biosynthesis</keyword>
<evidence type="ECO:0000256" key="7">
    <source>
        <dbReference type="ARBA" id="ARBA00022975"/>
    </source>
</evidence>
<dbReference type="CDD" id="cd01746">
    <property type="entry name" value="GATase1_CTP_Synthase"/>
    <property type="match status" value="1"/>
</dbReference>
<evidence type="ECO:0000256" key="2">
    <source>
        <dbReference type="ARBA" id="ARBA00007533"/>
    </source>
</evidence>
<dbReference type="GO" id="GO:0003883">
    <property type="term" value="F:CTP synthase activity"/>
    <property type="evidence" value="ECO:0007669"/>
    <property type="project" value="UniProtKB-UniRule"/>
</dbReference>
<feature type="compositionally biased region" description="Low complexity" evidence="10">
    <location>
        <begin position="425"/>
        <end position="435"/>
    </location>
</feature>
<dbReference type="Pfam" id="PF06418">
    <property type="entry name" value="CTP_synth_N"/>
    <property type="match status" value="1"/>
</dbReference>
<accession>A0AAD3YDR5</accession>
<dbReference type="PROSITE" id="PS51273">
    <property type="entry name" value="GATASE_TYPE_1"/>
    <property type="match status" value="1"/>
</dbReference>
<dbReference type="SUPFAM" id="SSF52540">
    <property type="entry name" value="P-loop containing nucleoside triphosphate hydrolases"/>
    <property type="match status" value="1"/>
</dbReference>
<evidence type="ECO:0000256" key="8">
    <source>
        <dbReference type="ARBA" id="ARBA00047781"/>
    </source>
</evidence>
<dbReference type="InterPro" id="IPR027417">
    <property type="entry name" value="P-loop_NTPase"/>
</dbReference>
<dbReference type="GO" id="GO:0019856">
    <property type="term" value="P:pyrimidine nucleobase biosynthetic process"/>
    <property type="evidence" value="ECO:0007669"/>
    <property type="project" value="TreeGrafter"/>
</dbReference>
<dbReference type="GO" id="GO:0044210">
    <property type="term" value="P:'de novo' CTP biosynthetic process"/>
    <property type="evidence" value="ECO:0007669"/>
    <property type="project" value="UniProtKB-UniRule"/>
</dbReference>
<dbReference type="PANTHER" id="PTHR11550:SF0">
    <property type="entry name" value="CTP SYNTHASE-RELATED"/>
    <property type="match status" value="1"/>
</dbReference>
<dbReference type="SUPFAM" id="SSF52317">
    <property type="entry name" value="Class I glutamine amidotransferase-like"/>
    <property type="match status" value="1"/>
</dbReference>
<dbReference type="GO" id="GO:0005524">
    <property type="term" value="F:ATP binding"/>
    <property type="evidence" value="ECO:0007669"/>
    <property type="project" value="UniProtKB-KW"/>
</dbReference>
<evidence type="ECO:0000256" key="9">
    <source>
        <dbReference type="RuleBase" id="RU810713"/>
    </source>
</evidence>
<keyword evidence="4 9" id="KW-0547">Nucleotide-binding</keyword>
<comment type="pathway">
    <text evidence="1 9">Pyrimidine metabolism; CTP biosynthesis via de novo pathway; CTP from UDP: step 2/2.</text>
</comment>
<keyword evidence="14" id="KW-1185">Reference proteome</keyword>
<dbReference type="FunFam" id="3.40.50.300:FF:000207">
    <property type="entry name" value="CTP synthase"/>
    <property type="match status" value="1"/>
</dbReference>
<dbReference type="EMBL" id="BTCM01000005">
    <property type="protein sequence ID" value="GMK58209.1"/>
    <property type="molecule type" value="Genomic_DNA"/>
</dbReference>
<keyword evidence="3 9" id="KW-0436">Ligase</keyword>
<sequence>MADPDIARRTVSPTSSFRNNKSFTHLARFIGFLTTYPDTDVDADDQLPTDSGSDAGDEPDDDNASPVDEESLMWDAQTALIAHQPALAAKYYATAALPPYSSPAACLALGNLLARGSGLAQPEDSLQGNSAKPKTGSDTPTRSWLVSFFLAAPAPVPVSTPALEESPKEEFPGLRATRLSSSGWELPKDGKRVVRNVEAMGKAAGWLVLGIGLILETEANRVVKPWEHPRTGSVDDGAVVFNSKGKGRALSHDNFTAATNVPAARAINDAPYEECDLTTAVKHVKLLYDLLNPLVQMYRHGRIQRHDPVALPPISHSQLPRALNPKGDKERGRNAWHLGSAVSSKLLDLPLLTSTVNLSKEANARRQGVLIMANYIRGLTCSLQVAEVCCKDVIRLGPCGLDLPDDLIRQAFRRLKSILKTTGGSPLSSSDADSFPFPPTPGEPRRRESNASWVSAADSNMMASLRLMSPVKSSASLASLALDNPVGEGAPTAFDQGAVTSLRDIQQSQRRAQSYREAASTPKQQWWPTLEGWSMATTPRQTVQRTPSDEPQHASRPSGSQSISKAEIKKPQLRIIASSPQLRTGTPVSPIARRRLPFEPKETIAPIDPELAALELGSALTKHVQSHAYGFPTWYSLAASPYDPPQELRPAVLDILLFIDLAYNSSSLPDALYMYDTLSTRSDMDVHVTGPFATAWDPNADTAHNLESAGCRRILWRIGESPADFGDACPGSVVIDCDFSSRSTSFPGVNARANISLIPEPHAMLSEELSYDSLADTLGERWKMGLLAHVLPAADPEVFYPTTNPRRTVTYFPRESTPASENPSPPRERHYSVYKECLSHKLLGPPKDTDVFNPSSAFRRIWAAHETKSATHLARTKVCIFEGWQDGVLDSRMARAMLAGCLVATVPPDIEHDTLSHLILPLNKSDDVLPVAQIEAALARLSDTEVEKTVLDAFIFARQALAGPTRLSQIFSILDRWEQGARGYLFPHSFQWNCLVIDTAQGLLCGLSTACSSNQPTLTPKSLPRVDDTQQFASSTSLKTSTLDSSNTMVKYILVAGGVISGIGKGVIASSTGLLLKTAGYKVTSIKIDPYMNIDAGTMAPTEHGEVYVLNDGGETDLDLGNYERYLNVSLGKDNNVTTGKVYSHVIERERRGDYLGKTVQIVPHLTNAIQDWIERVSKQSVDETGEEPDVCIIELGGTVGDIESAPFVEAMRQFQFRVGHENFALIYVSLIPVIGGEQKTKPTQAGARDLRGLGLIPDFLACRCEHPLQTATMEKVAMFCHVSPKQVLGVHNVSSTYHVPLLLREQGLIGFLQQRLALDSITVSPLQKKNGEQLMTRWRDMCISSERFFDHVDIVLVGKYTTLEDSYMSVVKALEHASMRCGRTLKLHWVDSSDLEPEMETDDPVRYHGAWSALCSAKGIVVPGGFGVRGTEGMITAVKWAREQKVPFLGICLGFQVAVVEWARNVCGLSGANSAELSKNTPHPVICFMPEISKTHMGGTMRLGLRPTIFEPNTEKSKLRQLYGGHKIAWERHRHRYEVEPQYVERLEAPGRMRFVGKDERGERMQMLEIEDHPYFVGLQAHPEFCSRPLNPSPPFLGLIAAACGGDVLREQLEASKNYVDPHPENAKVVPASEAATEGAKGRSQAVEGLRVEGEQEQVANGV</sequence>
<comment type="similarity">
    <text evidence="2 9">Belongs to the CTP synthase family.</text>
</comment>
<dbReference type="FunFam" id="3.40.50.880:FF:000005">
    <property type="entry name" value="CTP synthase"/>
    <property type="match status" value="1"/>
</dbReference>
<feature type="compositionally biased region" description="Polar residues" evidence="10">
    <location>
        <begin position="124"/>
        <end position="139"/>
    </location>
</feature>
<dbReference type="Gene3D" id="3.40.50.880">
    <property type="match status" value="1"/>
</dbReference>
<proteinExistence type="inferred from homology"/>
<keyword evidence="6 9" id="KW-0315">Glutamine amidotransferase</keyword>
<dbReference type="NCBIfam" id="TIGR00337">
    <property type="entry name" value="PyrG"/>
    <property type="match status" value="1"/>
</dbReference>
<evidence type="ECO:0000256" key="1">
    <source>
        <dbReference type="ARBA" id="ARBA00005171"/>
    </source>
</evidence>
<dbReference type="CDD" id="cd03113">
    <property type="entry name" value="CTPS_N"/>
    <property type="match status" value="1"/>
</dbReference>
<evidence type="ECO:0000259" key="12">
    <source>
        <dbReference type="Pfam" id="PF06418"/>
    </source>
</evidence>
<feature type="region of interest" description="Disordered" evidence="10">
    <location>
        <begin position="1632"/>
        <end position="1664"/>
    </location>
</feature>
<dbReference type="Pfam" id="PF00117">
    <property type="entry name" value="GATase"/>
    <property type="match status" value="1"/>
</dbReference>
<evidence type="ECO:0000256" key="5">
    <source>
        <dbReference type="ARBA" id="ARBA00022840"/>
    </source>
</evidence>
<dbReference type="PANTHER" id="PTHR11550">
    <property type="entry name" value="CTP SYNTHASE"/>
    <property type="match status" value="1"/>
</dbReference>
<evidence type="ECO:0000256" key="10">
    <source>
        <dbReference type="SAM" id="MobiDB-lite"/>
    </source>
</evidence>
<reference evidence="13" key="2">
    <citation type="submission" date="2023-06" db="EMBL/GenBank/DDBJ databases">
        <authorList>
            <person name="Kobayashi Y."/>
            <person name="Kayamori A."/>
            <person name="Aoki K."/>
            <person name="Shiwa Y."/>
            <person name="Fujita N."/>
            <person name="Sugita T."/>
            <person name="Iwasaki W."/>
            <person name="Tanaka N."/>
            <person name="Takashima M."/>
        </authorList>
    </citation>
    <scope>NUCLEOTIDE SEQUENCE</scope>
    <source>
        <strain evidence="13">HIS016</strain>
    </source>
</reference>